<reference evidence="1 2" key="1">
    <citation type="submission" date="2013-08" db="EMBL/GenBank/DDBJ databases">
        <authorList>
            <person name="Weinstock G."/>
            <person name="Sodergren E."/>
            <person name="Wylie T."/>
            <person name="Fulton L."/>
            <person name="Fulton R."/>
            <person name="Fronick C."/>
            <person name="O'Laughlin M."/>
            <person name="Godfrey J."/>
            <person name="Miner T."/>
            <person name="Herter B."/>
            <person name="Appelbaum E."/>
            <person name="Cordes M."/>
            <person name="Lek S."/>
            <person name="Wollam A."/>
            <person name="Pepin K.H."/>
            <person name="Palsikar V.B."/>
            <person name="Mitreva M."/>
            <person name="Wilson R.K."/>
        </authorList>
    </citation>
    <scope>NUCLEOTIDE SEQUENCE [LARGE SCALE GENOMIC DNA]</scope>
    <source>
        <strain evidence="1 2">ATCC 15930</strain>
    </source>
</reference>
<sequence length="39" mass="4536">MYAGTVFQMIWSNVPDEMEQRSILCGPTLQNSNRVMPYQ</sequence>
<proteinExistence type="predicted"/>
<name>A0A069QIR3_HOYLO</name>
<dbReference type="EMBL" id="JNGW01000046">
    <property type="protein sequence ID" value="KDR52728.1"/>
    <property type="molecule type" value="Genomic_DNA"/>
</dbReference>
<comment type="caution">
    <text evidence="1">The sequence shown here is derived from an EMBL/GenBank/DDBJ whole genome shotgun (WGS) entry which is preliminary data.</text>
</comment>
<dbReference type="PATRIC" id="fig|1122985.7.peg.1240"/>
<gene>
    <name evidence="1" type="ORF">HMPREF1991_01195</name>
</gene>
<dbReference type="Proteomes" id="UP000027442">
    <property type="component" value="Unassembled WGS sequence"/>
</dbReference>
<dbReference type="AlphaFoldDB" id="A0A069QIR3"/>
<evidence type="ECO:0000313" key="1">
    <source>
        <dbReference type="EMBL" id="KDR52728.1"/>
    </source>
</evidence>
<accession>A0A069QIR3</accession>
<dbReference type="HOGENOM" id="CLU_3314634_0_0_10"/>
<keyword evidence="2" id="KW-1185">Reference proteome</keyword>
<protein>
    <submittedName>
        <fullName evidence="1">Uncharacterized protein</fullName>
    </submittedName>
</protein>
<evidence type="ECO:0000313" key="2">
    <source>
        <dbReference type="Proteomes" id="UP000027442"/>
    </source>
</evidence>
<organism evidence="1 2">
    <name type="scientific">Hoylesella loescheii DSM 19665 = JCM 12249 = ATCC 15930</name>
    <dbReference type="NCBI Taxonomy" id="1122985"/>
    <lineage>
        <taxon>Bacteria</taxon>
        <taxon>Pseudomonadati</taxon>
        <taxon>Bacteroidota</taxon>
        <taxon>Bacteroidia</taxon>
        <taxon>Bacteroidales</taxon>
        <taxon>Prevotellaceae</taxon>
        <taxon>Hoylesella</taxon>
    </lineage>
</organism>